<proteinExistence type="inferred from homology"/>
<dbReference type="InterPro" id="IPR013216">
    <property type="entry name" value="Methyltransf_11"/>
</dbReference>
<dbReference type="CDD" id="cd02440">
    <property type="entry name" value="AdoMet_MTases"/>
    <property type="match status" value="1"/>
</dbReference>
<gene>
    <name evidence="5" type="ORF">SUNI508_12464</name>
</gene>
<accession>A0ABR2VHV4</accession>
<name>A0ABR2VHV4_9PEZI</name>
<dbReference type="GO" id="GO:0008168">
    <property type="term" value="F:methyltransferase activity"/>
    <property type="evidence" value="ECO:0007669"/>
    <property type="project" value="UniProtKB-KW"/>
</dbReference>
<comment type="similarity">
    <text evidence="1">Belongs to the methyltransferase superfamily.</text>
</comment>
<keyword evidence="6" id="KW-1185">Reference proteome</keyword>
<evidence type="ECO:0000256" key="1">
    <source>
        <dbReference type="ARBA" id="ARBA00008361"/>
    </source>
</evidence>
<protein>
    <submittedName>
        <fullName evidence="5">S-adenosyl-L-methionine-dependent methyltransferase</fullName>
    </submittedName>
</protein>
<dbReference type="PANTHER" id="PTHR44942">
    <property type="entry name" value="METHYLTRANSF_11 DOMAIN-CONTAINING PROTEIN"/>
    <property type="match status" value="1"/>
</dbReference>
<evidence type="ECO:0000256" key="3">
    <source>
        <dbReference type="ARBA" id="ARBA00022679"/>
    </source>
</evidence>
<dbReference type="Pfam" id="PF08241">
    <property type="entry name" value="Methyltransf_11"/>
    <property type="match status" value="1"/>
</dbReference>
<evidence type="ECO:0000313" key="6">
    <source>
        <dbReference type="Proteomes" id="UP001408356"/>
    </source>
</evidence>
<dbReference type="EMBL" id="JARVKF010000003">
    <property type="protein sequence ID" value="KAK9426193.1"/>
    <property type="molecule type" value="Genomic_DNA"/>
</dbReference>
<sequence length="326" mass="36744">MASAPSNSKNFWRLDEYDKLYWENYLAARPDYTPSNFYDTLYAYHDSHSACYDVAHDIGAGPGQVANVIAARFNHVIASDANETHLAAARHHNSARSNIEFMLCPGEEVAASVPRASCDAIFCAEAIPLMDKEKAITGFAKMLKPNGTLAVWFYGRPLFTDGNREACQAIYAKVFNTKAAKMLQGNSPEFRAGWKHGIDTIASWLDNVEFPAETWKDVERRKWNTHAKIEFNDQEAMLGLPIEVASNIDHKRERIMEIRDEKFWARSWNVGEVCNFIEALLPTNHAELDQDPEIQGLFKELSEAMGGEEARRAISWPAVVLLATKK</sequence>
<comment type="caution">
    <text evidence="5">The sequence shown here is derived from an EMBL/GenBank/DDBJ whole genome shotgun (WGS) entry which is preliminary data.</text>
</comment>
<dbReference type="PANTHER" id="PTHR44942:SF4">
    <property type="entry name" value="METHYLTRANSFERASE TYPE 11 DOMAIN-CONTAINING PROTEIN"/>
    <property type="match status" value="1"/>
</dbReference>
<reference evidence="5 6" key="1">
    <citation type="journal article" date="2024" name="J. Plant Pathol.">
        <title>Sequence and assembly of the genome of Seiridium unicorne, isolate CBS 538.82, causal agent of cypress canker disease.</title>
        <authorList>
            <person name="Scali E."/>
            <person name="Rocca G.D."/>
            <person name="Danti R."/>
            <person name="Garbelotto M."/>
            <person name="Barberini S."/>
            <person name="Baroncelli R."/>
            <person name="Emiliani G."/>
        </authorList>
    </citation>
    <scope>NUCLEOTIDE SEQUENCE [LARGE SCALE GENOMIC DNA]</scope>
    <source>
        <strain evidence="5 6">BM-138-508</strain>
    </source>
</reference>
<dbReference type="Proteomes" id="UP001408356">
    <property type="component" value="Unassembled WGS sequence"/>
</dbReference>
<evidence type="ECO:0000259" key="4">
    <source>
        <dbReference type="Pfam" id="PF08241"/>
    </source>
</evidence>
<dbReference type="Gene3D" id="3.40.50.150">
    <property type="entry name" value="Vaccinia Virus protein VP39"/>
    <property type="match status" value="1"/>
</dbReference>
<dbReference type="SUPFAM" id="SSF53335">
    <property type="entry name" value="S-adenosyl-L-methionine-dependent methyltransferases"/>
    <property type="match status" value="1"/>
</dbReference>
<keyword evidence="3" id="KW-0808">Transferase</keyword>
<dbReference type="InterPro" id="IPR051052">
    <property type="entry name" value="Diverse_substrate_MTase"/>
</dbReference>
<dbReference type="GO" id="GO:0032259">
    <property type="term" value="P:methylation"/>
    <property type="evidence" value="ECO:0007669"/>
    <property type="project" value="UniProtKB-KW"/>
</dbReference>
<dbReference type="InterPro" id="IPR029063">
    <property type="entry name" value="SAM-dependent_MTases_sf"/>
</dbReference>
<feature type="domain" description="Methyltransferase type 11" evidence="4">
    <location>
        <begin position="57"/>
        <end position="150"/>
    </location>
</feature>
<evidence type="ECO:0000313" key="5">
    <source>
        <dbReference type="EMBL" id="KAK9426193.1"/>
    </source>
</evidence>
<keyword evidence="2 5" id="KW-0489">Methyltransferase</keyword>
<evidence type="ECO:0000256" key="2">
    <source>
        <dbReference type="ARBA" id="ARBA00022603"/>
    </source>
</evidence>
<organism evidence="5 6">
    <name type="scientific">Seiridium unicorne</name>
    <dbReference type="NCBI Taxonomy" id="138068"/>
    <lineage>
        <taxon>Eukaryota</taxon>
        <taxon>Fungi</taxon>
        <taxon>Dikarya</taxon>
        <taxon>Ascomycota</taxon>
        <taxon>Pezizomycotina</taxon>
        <taxon>Sordariomycetes</taxon>
        <taxon>Xylariomycetidae</taxon>
        <taxon>Amphisphaeriales</taxon>
        <taxon>Sporocadaceae</taxon>
        <taxon>Seiridium</taxon>
    </lineage>
</organism>